<evidence type="ECO:0000313" key="9">
    <source>
        <dbReference type="EMBL" id="JAV06518.1"/>
    </source>
</evidence>
<evidence type="ECO:0000256" key="5">
    <source>
        <dbReference type="ARBA" id="ARBA00023157"/>
    </source>
</evidence>
<dbReference type="InterPro" id="IPR002168">
    <property type="entry name" value="Lipase_GDXG_HIS_AS"/>
</dbReference>
<dbReference type="PROSITE" id="PS01173">
    <property type="entry name" value="LIPASE_GDXG_HIS"/>
    <property type="match status" value="1"/>
</dbReference>
<accession>A0A1L8DJ77</accession>
<dbReference type="Pfam" id="PF00135">
    <property type="entry name" value="COesterase"/>
    <property type="match status" value="1"/>
</dbReference>
<keyword evidence="4 7" id="KW-0378">Hydrolase</keyword>
<feature type="signal peptide" evidence="7">
    <location>
        <begin position="1"/>
        <end position="16"/>
    </location>
</feature>
<dbReference type="SUPFAM" id="SSF53474">
    <property type="entry name" value="alpha/beta-Hydrolases"/>
    <property type="match status" value="1"/>
</dbReference>
<proteinExistence type="inferred from homology"/>
<dbReference type="PANTHER" id="PTHR43142:SF1">
    <property type="entry name" value="CARBOXYLIC ESTER HYDROLASE"/>
    <property type="match status" value="1"/>
</dbReference>
<evidence type="ECO:0000256" key="7">
    <source>
        <dbReference type="RuleBase" id="RU361235"/>
    </source>
</evidence>
<dbReference type="EC" id="3.1.1.-" evidence="7"/>
<name>A0A1L8DJ77_9DIPT</name>
<keyword evidence="5" id="KW-1015">Disulfide bond</keyword>
<dbReference type="PROSITE" id="PS00122">
    <property type="entry name" value="CARBOXYLESTERASE_B_1"/>
    <property type="match status" value="1"/>
</dbReference>
<dbReference type="InterPro" id="IPR002018">
    <property type="entry name" value="CarbesteraseB"/>
</dbReference>
<evidence type="ECO:0000256" key="1">
    <source>
        <dbReference type="ARBA" id="ARBA00005964"/>
    </source>
</evidence>
<sequence>MLIFTLFFAFCGCIASEDIIVNLPNGPLKGETFPEFYVFKGIPYAEPPIGAKRFEPVGLFRGTWNDVRDATEFEERCLQWREDVPQKLGGQEDCLFLNVYTSHLSDNLPVIVHFHGGGFMYGSGTFFSPEHMLHLHKIVFVTVNYRLGPLGFLSTEDDVVPGNMGLKDQVVALQWVKENIHLFGGDPNSVTLSGFSAGGASTHLHYLSPQSSGLFHRGISHSGCALNPWVLAENSREKTKFLANHLGCPTDNTKEMIECLKQKSGEDIVSAVQFYQPWVGQPFSPFGVVVEYSATDPFLAAHPEVLYKTDKVAKLPWIVGYTNADGLFPTIKFLEPTILEELGERWIELAPIVLDYNGTVSRTDLDDLSQRIYHYYLGTENLSRQTFDSLVKMATDRVFASGIGQCARLHGDIAPTYLFTYNFPGNFGITQLHFGIDAKMKGAAHGDDVFVLLRNRYDSRAEQTPEEKEMCRLLTEMYTSFMQDSQPKLGDVTFEEINSHGFASYLNINSPTNISMAIGTNIGEQTFWESLPIDESGIPKGTSRNTVKGEL</sequence>
<evidence type="ECO:0000259" key="8">
    <source>
        <dbReference type="Pfam" id="PF00135"/>
    </source>
</evidence>
<evidence type="ECO:0000256" key="4">
    <source>
        <dbReference type="ARBA" id="ARBA00022801"/>
    </source>
</evidence>
<dbReference type="AlphaFoldDB" id="A0A1L8DJ77"/>
<feature type="chain" id="PRO_5011832555" description="Carboxylic ester hydrolase" evidence="7">
    <location>
        <begin position="17"/>
        <end position="551"/>
    </location>
</feature>
<comment type="similarity">
    <text evidence="2">Belongs to the 'GDXG' lipolytic enzyme family.</text>
</comment>
<evidence type="ECO:0000256" key="2">
    <source>
        <dbReference type="ARBA" id="ARBA00010515"/>
    </source>
</evidence>
<keyword evidence="7" id="KW-0732">Signal</keyword>
<dbReference type="GO" id="GO:0052689">
    <property type="term" value="F:carboxylic ester hydrolase activity"/>
    <property type="evidence" value="ECO:0007669"/>
    <property type="project" value="UniProtKB-KW"/>
</dbReference>
<organism evidence="9">
    <name type="scientific">Nyssomyia neivai</name>
    <dbReference type="NCBI Taxonomy" id="330878"/>
    <lineage>
        <taxon>Eukaryota</taxon>
        <taxon>Metazoa</taxon>
        <taxon>Ecdysozoa</taxon>
        <taxon>Arthropoda</taxon>
        <taxon>Hexapoda</taxon>
        <taxon>Insecta</taxon>
        <taxon>Pterygota</taxon>
        <taxon>Neoptera</taxon>
        <taxon>Endopterygota</taxon>
        <taxon>Diptera</taxon>
        <taxon>Nematocera</taxon>
        <taxon>Psychodoidea</taxon>
        <taxon>Psychodidae</taxon>
        <taxon>Nyssomyia</taxon>
    </lineage>
</organism>
<evidence type="ECO:0000256" key="3">
    <source>
        <dbReference type="ARBA" id="ARBA00022487"/>
    </source>
</evidence>
<dbReference type="Gene3D" id="3.40.50.1820">
    <property type="entry name" value="alpha/beta hydrolase"/>
    <property type="match status" value="1"/>
</dbReference>
<protein>
    <recommendedName>
        <fullName evidence="7">Carboxylic ester hydrolase</fullName>
        <ecNumber evidence="7">3.1.1.-</ecNumber>
    </recommendedName>
</protein>
<feature type="domain" description="Carboxylesterase type B" evidence="8">
    <location>
        <begin position="18"/>
        <end position="517"/>
    </location>
</feature>
<dbReference type="InterPro" id="IPR029058">
    <property type="entry name" value="AB_hydrolase_fold"/>
</dbReference>
<dbReference type="PANTHER" id="PTHR43142">
    <property type="entry name" value="CARBOXYLIC ESTER HYDROLASE"/>
    <property type="match status" value="1"/>
</dbReference>
<dbReference type="EMBL" id="GFDF01007566">
    <property type="protein sequence ID" value="JAV06518.1"/>
    <property type="molecule type" value="Transcribed_RNA"/>
</dbReference>
<comment type="similarity">
    <text evidence="1 7">Belongs to the type-B carboxylesterase/lipase family.</text>
</comment>
<evidence type="ECO:0000256" key="6">
    <source>
        <dbReference type="ARBA" id="ARBA00023180"/>
    </source>
</evidence>
<dbReference type="InterPro" id="IPR019826">
    <property type="entry name" value="Carboxylesterase_B_AS"/>
</dbReference>
<reference evidence="9" key="1">
    <citation type="submission" date="2016-12" db="EMBL/GenBank/DDBJ databases">
        <title>An insight into the sialome and mialome of the sand fly, Nyssomyia neivai.</title>
        <authorList>
            <person name="Sebastian V."/>
            <person name="Goulart T.M."/>
            <person name="Oliveira W."/>
            <person name="Calvo E."/>
            <person name="Oliveira L.F."/>
            <person name="Pinto M.C."/>
            <person name="Rosselino A.M."/>
            <person name="Ribeiro J.M."/>
        </authorList>
    </citation>
    <scope>NUCLEOTIDE SEQUENCE</scope>
</reference>
<keyword evidence="6" id="KW-0325">Glycoprotein</keyword>
<keyword evidence="3" id="KW-0719">Serine esterase</keyword>